<accession>A0ABR4HMQ3</accession>
<evidence type="ECO:0000256" key="1">
    <source>
        <dbReference type="SAM" id="MobiDB-lite"/>
    </source>
</evidence>
<evidence type="ECO:0000313" key="3">
    <source>
        <dbReference type="Proteomes" id="UP001610334"/>
    </source>
</evidence>
<organism evidence="2 3">
    <name type="scientific">Aspergillus granulosus</name>
    <dbReference type="NCBI Taxonomy" id="176169"/>
    <lineage>
        <taxon>Eukaryota</taxon>
        <taxon>Fungi</taxon>
        <taxon>Dikarya</taxon>
        <taxon>Ascomycota</taxon>
        <taxon>Pezizomycotina</taxon>
        <taxon>Eurotiomycetes</taxon>
        <taxon>Eurotiomycetidae</taxon>
        <taxon>Eurotiales</taxon>
        <taxon>Aspergillaceae</taxon>
        <taxon>Aspergillus</taxon>
        <taxon>Aspergillus subgen. Nidulantes</taxon>
    </lineage>
</organism>
<protein>
    <recommendedName>
        <fullName evidence="4">Lysine-specific metallo-endopeptidase domain-containing protein</fullName>
    </recommendedName>
</protein>
<feature type="region of interest" description="Disordered" evidence="1">
    <location>
        <begin position="1"/>
        <end position="25"/>
    </location>
</feature>
<reference evidence="2 3" key="1">
    <citation type="submission" date="2024-07" db="EMBL/GenBank/DDBJ databases">
        <title>Section-level genome sequencing and comparative genomics of Aspergillus sections Usti and Cavernicolus.</title>
        <authorList>
            <consortium name="Lawrence Berkeley National Laboratory"/>
            <person name="Nybo J.L."/>
            <person name="Vesth T.C."/>
            <person name="Theobald S."/>
            <person name="Frisvad J.C."/>
            <person name="Larsen T.O."/>
            <person name="Kjaerboelling I."/>
            <person name="Rothschild-Mancinelli K."/>
            <person name="Lyhne E.K."/>
            <person name="Kogle M.E."/>
            <person name="Barry K."/>
            <person name="Clum A."/>
            <person name="Na H."/>
            <person name="Ledsgaard L."/>
            <person name="Lin J."/>
            <person name="Lipzen A."/>
            <person name="Kuo A."/>
            <person name="Riley R."/>
            <person name="Mondo S."/>
            <person name="Labutti K."/>
            <person name="Haridas S."/>
            <person name="Pangalinan J."/>
            <person name="Salamov A.A."/>
            <person name="Simmons B.A."/>
            <person name="Magnuson J.K."/>
            <person name="Chen J."/>
            <person name="Drula E."/>
            <person name="Henrissat B."/>
            <person name="Wiebenga A."/>
            <person name="Lubbers R.J."/>
            <person name="Gomes A.C."/>
            <person name="Makela M.R."/>
            <person name="Stajich J."/>
            <person name="Grigoriev I.V."/>
            <person name="Mortensen U.H."/>
            <person name="De Vries R.P."/>
            <person name="Baker S.E."/>
            <person name="Andersen M.R."/>
        </authorList>
    </citation>
    <scope>NUCLEOTIDE SEQUENCE [LARGE SCALE GENOMIC DNA]</scope>
    <source>
        <strain evidence="2 3">CBS 588.65</strain>
    </source>
</reference>
<name>A0ABR4HMQ3_9EURO</name>
<feature type="compositionally biased region" description="Basic and acidic residues" evidence="1">
    <location>
        <begin position="1"/>
        <end position="15"/>
    </location>
</feature>
<dbReference type="Proteomes" id="UP001610334">
    <property type="component" value="Unassembled WGS sequence"/>
</dbReference>
<evidence type="ECO:0008006" key="4">
    <source>
        <dbReference type="Google" id="ProtNLM"/>
    </source>
</evidence>
<evidence type="ECO:0000313" key="2">
    <source>
        <dbReference type="EMBL" id="KAL2816753.1"/>
    </source>
</evidence>
<comment type="caution">
    <text evidence="2">The sequence shown here is derived from an EMBL/GenBank/DDBJ whole genome shotgun (WGS) entry which is preliminary data.</text>
</comment>
<dbReference type="EMBL" id="JBFXLT010000021">
    <property type="protein sequence ID" value="KAL2816753.1"/>
    <property type="molecule type" value="Genomic_DNA"/>
</dbReference>
<sequence length="143" mass="15901">MEKQVPLFKDNRSRDGGGQQNIDFPPSRCGNQHQKCFAFTASDVPIGLDLTVYCPQHSISWRFNRLADLAKSAIPSIYHFDMISYHYIGLSIMHELMHSRNILGGDAIGDADADIISCLKNRASVNFSSCCPSPLQALLLRDS</sequence>
<gene>
    <name evidence="2" type="ORF">BJX63DRAFT_387229</name>
</gene>
<keyword evidence="3" id="KW-1185">Reference proteome</keyword>
<proteinExistence type="predicted"/>